<keyword evidence="3" id="KW-1185">Reference proteome</keyword>
<organism evidence="2">
    <name type="scientific">Longilinea arvoryzae</name>
    <dbReference type="NCBI Taxonomy" id="360412"/>
    <lineage>
        <taxon>Bacteria</taxon>
        <taxon>Bacillati</taxon>
        <taxon>Chloroflexota</taxon>
        <taxon>Anaerolineae</taxon>
        <taxon>Anaerolineales</taxon>
        <taxon>Anaerolineaceae</taxon>
        <taxon>Longilinea</taxon>
    </lineage>
</organism>
<protein>
    <recommendedName>
        <fullName evidence="1">DnaJ homologue subfamily C member 28 conserved domain-containing protein</fullName>
    </recommendedName>
</protein>
<dbReference type="AlphaFoldDB" id="A0A0S7BJY0"/>
<reference evidence="2" key="1">
    <citation type="submission" date="2015-07" db="EMBL/GenBank/DDBJ databases">
        <title>Draft Genome Sequences of Anaerolinea thermolimosa IMO-1, Bellilinea caldifistulae GOMI-1, Leptolinea tardivitalis YMTK-2, Levilinea saccharolytica KIBI-1,Longilinea arvoryzae KOME-1, Previously Described as Members of the Anaerolineaceae (Chloroflexi).</title>
        <authorList>
            <person name="Sekiguchi Y."/>
            <person name="Ohashi A."/>
            <person name="Matsuura N."/>
            <person name="Tourlousse M.D."/>
        </authorList>
    </citation>
    <scope>NUCLEOTIDE SEQUENCE [LARGE SCALE GENOMIC DNA]</scope>
    <source>
        <strain evidence="2">KOME-1</strain>
    </source>
</reference>
<accession>A0A0S7BJY0</accession>
<evidence type="ECO:0000313" key="3">
    <source>
        <dbReference type="Proteomes" id="UP000055060"/>
    </source>
</evidence>
<sequence>MERAIVSGLDQIAEEKIRKAMEAGEFDRLAGKGKPLKLDENPYEAEGCGSAFRLLKNNGFTLPWIEEGMEIERKRLLAHRLLRSAHRGTAGEELDTAYELFARRIELLNREILQYNLRVPAMVFQRGTLDLDKERAAALGENPDARSAESQLQD</sequence>
<dbReference type="PANTHER" id="PTHR39158">
    <property type="entry name" value="OS08G0560600 PROTEIN"/>
    <property type="match status" value="1"/>
</dbReference>
<feature type="domain" description="DnaJ homologue subfamily C member 28 conserved" evidence="1">
    <location>
        <begin position="12"/>
        <end position="75"/>
    </location>
</feature>
<proteinExistence type="predicted"/>
<dbReference type="InterPro" id="IPR052573">
    <property type="entry name" value="DnaJ_C_subfamily_28"/>
</dbReference>
<dbReference type="EMBL" id="DF967972">
    <property type="protein sequence ID" value="GAP15460.1"/>
    <property type="molecule type" value="Genomic_DNA"/>
</dbReference>
<dbReference type="Pfam" id="PF09350">
    <property type="entry name" value="DJC28_CD"/>
    <property type="match status" value="1"/>
</dbReference>
<name>A0A0S7BJY0_9CHLR</name>
<gene>
    <name evidence="2" type="ORF">LARV_03247</name>
</gene>
<evidence type="ECO:0000313" key="2">
    <source>
        <dbReference type="EMBL" id="GAP15460.1"/>
    </source>
</evidence>
<dbReference type="Proteomes" id="UP000055060">
    <property type="component" value="Unassembled WGS sequence"/>
</dbReference>
<dbReference type="STRING" id="360412.LARV_03247"/>
<dbReference type="InterPro" id="IPR018961">
    <property type="entry name" value="DnaJ_homolog_subfam-C_membr-28"/>
</dbReference>
<evidence type="ECO:0000259" key="1">
    <source>
        <dbReference type="Pfam" id="PF09350"/>
    </source>
</evidence>
<dbReference type="PANTHER" id="PTHR39158:SF1">
    <property type="entry name" value="DNAJ HOMOLOG SUBFAMILY C MEMBER 28"/>
    <property type="match status" value="1"/>
</dbReference>